<feature type="transmembrane region" description="Helical" evidence="5">
    <location>
        <begin position="43"/>
        <end position="61"/>
    </location>
</feature>
<keyword evidence="8" id="KW-1185">Reference proteome</keyword>
<keyword evidence="4 5" id="KW-0472">Membrane</keyword>
<evidence type="ECO:0000256" key="4">
    <source>
        <dbReference type="ARBA" id="ARBA00023136"/>
    </source>
</evidence>
<name>A0ABS1DII7_9PROT</name>
<dbReference type="InterPro" id="IPR032710">
    <property type="entry name" value="NTF2-like_dom_sf"/>
</dbReference>
<keyword evidence="3 5" id="KW-1133">Transmembrane helix</keyword>
<evidence type="ECO:0000259" key="6">
    <source>
        <dbReference type="Pfam" id="PF04335"/>
    </source>
</evidence>
<dbReference type="InterPro" id="IPR007430">
    <property type="entry name" value="VirB8"/>
</dbReference>
<sequence length="232" mass="25758">MMFRRATTAYGRTPAPETPYQKAAQVWDERIGEARVQARNWRLMAFGCLALALGLSGGVVWQAGRSSVTPYVVEVDTRGAVRAVGPATEAYRPSDAQIAWHLARFIENVRSLSIDPIVVRRNWLQAYAYATPQAANTLSAYARERDPFAAIGTRTVTVEVTSVVRASADSFDVRWRERTHENGTLAGTARYTAVLTVRLQPPRSEAALRQNPLGIYVHGLNWSRDRIAGDQE</sequence>
<dbReference type="NCBIfam" id="NF010446">
    <property type="entry name" value="PRK13872.1"/>
    <property type="match status" value="1"/>
</dbReference>
<evidence type="ECO:0000313" key="7">
    <source>
        <dbReference type="EMBL" id="MBK1669806.1"/>
    </source>
</evidence>
<comment type="caution">
    <text evidence="7">The sequence shown here is derived from an EMBL/GenBank/DDBJ whole genome shotgun (WGS) entry which is preliminary data.</text>
</comment>
<evidence type="ECO:0000256" key="1">
    <source>
        <dbReference type="ARBA" id="ARBA00004167"/>
    </source>
</evidence>
<gene>
    <name evidence="7" type="ORF">CKO28_17350</name>
</gene>
<proteinExistence type="predicted"/>
<evidence type="ECO:0000256" key="3">
    <source>
        <dbReference type="ARBA" id="ARBA00022989"/>
    </source>
</evidence>
<dbReference type="EMBL" id="NRRL01000062">
    <property type="protein sequence ID" value="MBK1669806.1"/>
    <property type="molecule type" value="Genomic_DNA"/>
</dbReference>
<dbReference type="SUPFAM" id="SSF54427">
    <property type="entry name" value="NTF2-like"/>
    <property type="match status" value="1"/>
</dbReference>
<evidence type="ECO:0000256" key="2">
    <source>
        <dbReference type="ARBA" id="ARBA00022692"/>
    </source>
</evidence>
<evidence type="ECO:0000256" key="5">
    <source>
        <dbReference type="SAM" id="Phobius"/>
    </source>
</evidence>
<dbReference type="CDD" id="cd16425">
    <property type="entry name" value="TrbF"/>
    <property type="match status" value="1"/>
</dbReference>
<feature type="domain" description="Bacterial virulence protein VirB8" evidence="6">
    <location>
        <begin position="22"/>
        <end position="225"/>
    </location>
</feature>
<reference evidence="7 8" key="1">
    <citation type="journal article" date="2020" name="Microorganisms">
        <title>Osmotic Adaptation and Compatible Solute Biosynthesis of Phototrophic Bacteria as Revealed from Genome Analyses.</title>
        <authorList>
            <person name="Imhoff J.F."/>
            <person name="Rahn T."/>
            <person name="Kunzel S."/>
            <person name="Keller A."/>
            <person name="Neulinger S.C."/>
        </authorList>
    </citation>
    <scope>NUCLEOTIDE SEQUENCE [LARGE SCALE GENOMIC DNA]</scope>
    <source>
        <strain evidence="7 8">DSM 9895</strain>
    </source>
</reference>
<accession>A0ABS1DII7</accession>
<keyword evidence="2 5" id="KW-0812">Transmembrane</keyword>
<dbReference type="InterPro" id="IPR035658">
    <property type="entry name" value="TrbF"/>
</dbReference>
<organism evidence="7 8">
    <name type="scientific">Rhodovibrio sodomensis</name>
    <dbReference type="NCBI Taxonomy" id="1088"/>
    <lineage>
        <taxon>Bacteria</taxon>
        <taxon>Pseudomonadati</taxon>
        <taxon>Pseudomonadota</taxon>
        <taxon>Alphaproteobacteria</taxon>
        <taxon>Rhodospirillales</taxon>
        <taxon>Rhodovibrionaceae</taxon>
        <taxon>Rhodovibrio</taxon>
    </lineage>
</organism>
<dbReference type="Proteomes" id="UP001296873">
    <property type="component" value="Unassembled WGS sequence"/>
</dbReference>
<comment type="subcellular location">
    <subcellularLocation>
        <location evidence="1">Membrane</location>
        <topology evidence="1">Single-pass membrane protein</topology>
    </subcellularLocation>
</comment>
<dbReference type="Pfam" id="PF04335">
    <property type="entry name" value="VirB8"/>
    <property type="match status" value="1"/>
</dbReference>
<dbReference type="Gene3D" id="3.10.450.230">
    <property type="entry name" value="VirB8 protein"/>
    <property type="match status" value="1"/>
</dbReference>
<protein>
    <submittedName>
        <fullName evidence="7">Conjugal transfer protein TrbF</fullName>
    </submittedName>
</protein>
<evidence type="ECO:0000313" key="8">
    <source>
        <dbReference type="Proteomes" id="UP001296873"/>
    </source>
</evidence>